<dbReference type="InterPro" id="IPR002994">
    <property type="entry name" value="Surf1/Shy1"/>
</dbReference>
<dbReference type="PANTHER" id="PTHR23427:SF2">
    <property type="entry name" value="SURFEIT LOCUS PROTEIN 1"/>
    <property type="match status" value="1"/>
</dbReference>
<comment type="subcellular location">
    <subcellularLocation>
        <location evidence="6">Cell membrane</location>
        <topology evidence="6">Multi-pass membrane protein</topology>
    </subcellularLocation>
    <subcellularLocation>
        <location evidence="1">Membrane</location>
    </subcellularLocation>
</comment>
<reference evidence="8 9" key="1">
    <citation type="submission" date="2012-08" db="EMBL/GenBank/DDBJ databases">
        <title>Whole genome shotgun sequence of Kineosphaera limosa NBRC 100340.</title>
        <authorList>
            <person name="Yoshida I."/>
            <person name="Isaki S."/>
            <person name="Hosoyama A."/>
            <person name="Tsuchikane K."/>
            <person name="Katsumata H."/>
            <person name="Ando Y."/>
            <person name="Ohji S."/>
            <person name="Hamada M."/>
            <person name="Tamura T."/>
            <person name="Yamazoe A."/>
            <person name="Yamazaki S."/>
            <person name="Fujita N."/>
        </authorList>
    </citation>
    <scope>NUCLEOTIDE SEQUENCE [LARGE SCALE GENOMIC DNA]</scope>
    <source>
        <strain evidence="8 9">NBRC 100340</strain>
    </source>
</reference>
<gene>
    <name evidence="8" type="ORF">KILIM_005_01100</name>
</gene>
<keyword evidence="9" id="KW-1185">Reference proteome</keyword>
<sequence length="269" mass="29811">MFRVLLTRRWLAALAVAALFATACVFLGRWQYSRHAYKAERAHLVEQYYAAAPVPLAQVLPGPDSQLPADQVWRRVVATGTYSPADQLMVRNRPQNIVYGYEVLVPLRLDDGSTILVDRGWVPNAERADILPQVPAAPTGHVTVTGWLRPGEDALNRGLPQGQLGSIDLPEAERQLGTAVRPAYVVLDAENDGSGTPPARPQALLPPDTGTGPHFAYALQWWLAAPVGFVLVVVYVRREWLDATGQSERRRREKAAKPKKVRIWDEEDA</sequence>
<keyword evidence="3" id="KW-0812">Transmembrane</keyword>
<evidence type="ECO:0000256" key="5">
    <source>
        <dbReference type="ARBA" id="ARBA00023136"/>
    </source>
</evidence>
<evidence type="ECO:0000256" key="3">
    <source>
        <dbReference type="ARBA" id="ARBA00022692"/>
    </source>
</evidence>
<dbReference type="AlphaFoldDB" id="K6VE55"/>
<dbReference type="STRING" id="1184609.KILIM_005_01100"/>
<dbReference type="OrthoDB" id="9807214at2"/>
<dbReference type="PROSITE" id="PS51257">
    <property type="entry name" value="PROKAR_LIPOPROTEIN"/>
    <property type="match status" value="1"/>
</dbReference>
<organism evidence="8 9">
    <name type="scientific">Kineosphaera limosa NBRC 100340</name>
    <dbReference type="NCBI Taxonomy" id="1184609"/>
    <lineage>
        <taxon>Bacteria</taxon>
        <taxon>Bacillati</taxon>
        <taxon>Actinomycetota</taxon>
        <taxon>Actinomycetes</taxon>
        <taxon>Micrococcales</taxon>
        <taxon>Dermatophilaceae</taxon>
        <taxon>Kineosphaera</taxon>
    </lineage>
</organism>
<feature type="region of interest" description="Disordered" evidence="7">
    <location>
        <begin position="246"/>
        <end position="269"/>
    </location>
</feature>
<protein>
    <recommendedName>
        <fullName evidence="6">SURF1-like protein</fullName>
    </recommendedName>
</protein>
<dbReference type="PANTHER" id="PTHR23427">
    <property type="entry name" value="SURFEIT LOCUS PROTEIN"/>
    <property type="match status" value="1"/>
</dbReference>
<dbReference type="InterPro" id="IPR045214">
    <property type="entry name" value="Surf1/Surf4"/>
</dbReference>
<evidence type="ECO:0000256" key="1">
    <source>
        <dbReference type="ARBA" id="ARBA00004370"/>
    </source>
</evidence>
<dbReference type="PROSITE" id="PS50895">
    <property type="entry name" value="SURF1"/>
    <property type="match status" value="1"/>
</dbReference>
<dbReference type="CDD" id="cd06662">
    <property type="entry name" value="SURF1"/>
    <property type="match status" value="1"/>
</dbReference>
<dbReference type="Pfam" id="PF02104">
    <property type="entry name" value="SURF1"/>
    <property type="match status" value="1"/>
</dbReference>
<evidence type="ECO:0000313" key="8">
    <source>
        <dbReference type="EMBL" id="GAB94493.1"/>
    </source>
</evidence>
<evidence type="ECO:0000256" key="7">
    <source>
        <dbReference type="SAM" id="MobiDB-lite"/>
    </source>
</evidence>
<keyword evidence="6" id="KW-1003">Cell membrane</keyword>
<evidence type="ECO:0000256" key="4">
    <source>
        <dbReference type="ARBA" id="ARBA00022989"/>
    </source>
</evidence>
<keyword evidence="4" id="KW-1133">Transmembrane helix</keyword>
<evidence type="ECO:0000256" key="6">
    <source>
        <dbReference type="RuleBase" id="RU363076"/>
    </source>
</evidence>
<evidence type="ECO:0000313" key="9">
    <source>
        <dbReference type="Proteomes" id="UP000008366"/>
    </source>
</evidence>
<dbReference type="GO" id="GO:0005886">
    <property type="term" value="C:plasma membrane"/>
    <property type="evidence" value="ECO:0007669"/>
    <property type="project" value="UniProtKB-SubCell"/>
</dbReference>
<dbReference type="eggNOG" id="COG3346">
    <property type="taxonomic scope" value="Bacteria"/>
</dbReference>
<name>K6VE55_9MICO</name>
<dbReference type="EMBL" id="BAHD01000005">
    <property type="protein sequence ID" value="GAB94493.1"/>
    <property type="molecule type" value="Genomic_DNA"/>
</dbReference>
<keyword evidence="5" id="KW-0472">Membrane</keyword>
<comment type="caution">
    <text evidence="8">The sequence shown here is derived from an EMBL/GenBank/DDBJ whole genome shotgun (WGS) entry which is preliminary data.</text>
</comment>
<dbReference type="Proteomes" id="UP000008366">
    <property type="component" value="Unassembled WGS sequence"/>
</dbReference>
<evidence type="ECO:0000256" key="2">
    <source>
        <dbReference type="ARBA" id="ARBA00007165"/>
    </source>
</evidence>
<comment type="similarity">
    <text evidence="2 6">Belongs to the SURF1 family.</text>
</comment>
<accession>K6VE55</accession>
<proteinExistence type="inferred from homology"/>
<feature type="compositionally biased region" description="Basic residues" evidence="7">
    <location>
        <begin position="249"/>
        <end position="261"/>
    </location>
</feature>